<keyword evidence="5" id="KW-1185">Reference proteome</keyword>
<keyword evidence="3" id="KW-0732">Signal</keyword>
<dbReference type="AlphaFoldDB" id="A0A409XIA7"/>
<feature type="transmembrane region" description="Helical" evidence="2">
    <location>
        <begin position="271"/>
        <end position="292"/>
    </location>
</feature>
<proteinExistence type="predicted"/>
<dbReference type="InParanoid" id="A0A409XIA7"/>
<evidence type="ECO:0000256" key="2">
    <source>
        <dbReference type="SAM" id="Phobius"/>
    </source>
</evidence>
<reference evidence="4 5" key="1">
    <citation type="journal article" date="2018" name="Evol. Lett.">
        <title>Horizontal gene cluster transfer increased hallucinogenic mushroom diversity.</title>
        <authorList>
            <person name="Reynolds H.T."/>
            <person name="Vijayakumar V."/>
            <person name="Gluck-Thaler E."/>
            <person name="Korotkin H.B."/>
            <person name="Matheny P.B."/>
            <person name="Slot J.C."/>
        </authorList>
    </citation>
    <scope>NUCLEOTIDE SEQUENCE [LARGE SCALE GENOMIC DNA]</scope>
    <source>
        <strain evidence="4 5">2631</strain>
    </source>
</reference>
<comment type="caution">
    <text evidence="4">The sequence shown here is derived from an EMBL/GenBank/DDBJ whole genome shotgun (WGS) entry which is preliminary data.</text>
</comment>
<feature type="chain" id="PRO_5019453348" description="Dystroglycan-type cadherin-like domain-containing protein" evidence="3">
    <location>
        <begin position="28"/>
        <end position="483"/>
    </location>
</feature>
<feature type="compositionally biased region" description="Polar residues" evidence="1">
    <location>
        <begin position="393"/>
        <end position="411"/>
    </location>
</feature>
<organism evidence="4 5">
    <name type="scientific">Psilocybe cyanescens</name>
    <dbReference type="NCBI Taxonomy" id="93625"/>
    <lineage>
        <taxon>Eukaryota</taxon>
        <taxon>Fungi</taxon>
        <taxon>Dikarya</taxon>
        <taxon>Basidiomycota</taxon>
        <taxon>Agaricomycotina</taxon>
        <taxon>Agaricomycetes</taxon>
        <taxon>Agaricomycetidae</taxon>
        <taxon>Agaricales</taxon>
        <taxon>Agaricineae</taxon>
        <taxon>Strophariaceae</taxon>
        <taxon>Psilocybe</taxon>
    </lineage>
</organism>
<evidence type="ECO:0000313" key="4">
    <source>
        <dbReference type="EMBL" id="PPQ90492.1"/>
    </source>
</evidence>
<accession>A0A409XIA7</accession>
<feature type="region of interest" description="Disordered" evidence="1">
    <location>
        <begin position="357"/>
        <end position="417"/>
    </location>
</feature>
<feature type="signal peptide" evidence="3">
    <location>
        <begin position="1"/>
        <end position="27"/>
    </location>
</feature>
<name>A0A409XIA7_PSICY</name>
<evidence type="ECO:0000313" key="5">
    <source>
        <dbReference type="Proteomes" id="UP000283269"/>
    </source>
</evidence>
<dbReference type="Proteomes" id="UP000283269">
    <property type="component" value="Unassembled WGS sequence"/>
</dbReference>
<gene>
    <name evidence="4" type="ORF">CVT25_014775</name>
</gene>
<evidence type="ECO:0000256" key="1">
    <source>
        <dbReference type="SAM" id="MobiDB-lite"/>
    </source>
</evidence>
<keyword evidence="2" id="KW-1133">Transmembrane helix</keyword>
<dbReference type="OrthoDB" id="2527908at2759"/>
<evidence type="ECO:0008006" key="6">
    <source>
        <dbReference type="Google" id="ProtNLM"/>
    </source>
</evidence>
<evidence type="ECO:0000256" key="3">
    <source>
        <dbReference type="SAM" id="SignalP"/>
    </source>
</evidence>
<dbReference type="EMBL" id="NHYD01001631">
    <property type="protein sequence ID" value="PPQ90492.1"/>
    <property type="molecule type" value="Genomic_DNA"/>
</dbReference>
<feature type="compositionally biased region" description="Low complexity" evidence="1">
    <location>
        <begin position="366"/>
        <end position="378"/>
    </location>
</feature>
<sequence>MMQTRSTLPIQLFSIWCLVSLALPSLGQSNKQFQWQFANGALASSIPSCITLGIIVKPFDPTTNATLGVPPYYMISFAVGSTPQTAFIGTDANNLSWTVTHPAGSRLILSVVDSTGSAGGIAQQIFNVVAGQSPQCVIPPSTGPAFTVTANVTTDLTTCQPWGLTVKGGVPPYVVTLVEVNSPIVTNVTMPNGLDRFTYIDRADPNSSLIAGISDLTGRWASGTPLVSTKGSADVTCVGLSSSSGNATLIQQEQDAANASVQAAKRRHSTVIGAVVTLLLLLAIGVVAVVFFRVRKRKREDQAELAEAKPHQYVETQTEVRMLSITNCLDPPNQKRNQTQPASRKAAIMAEMQNIQTSGNGARQNRPSSLSRSSPASATALFSSAGEGLDRSGSATVAINDSRSPSRTSNPGFARFPATSIRQSGKLLESNVLMARSSESEYLGSGLPAAGEVVFQHQDAGVVRELPPPYADRLRRSQASSSS</sequence>
<keyword evidence="2" id="KW-0812">Transmembrane</keyword>
<protein>
    <recommendedName>
        <fullName evidence="6">Dystroglycan-type cadherin-like domain-containing protein</fullName>
    </recommendedName>
</protein>
<keyword evidence="2" id="KW-0472">Membrane</keyword>